<evidence type="ECO:0000313" key="4">
    <source>
        <dbReference type="Proteomes" id="UP001143304"/>
    </source>
</evidence>
<evidence type="ECO:0000259" key="2">
    <source>
        <dbReference type="Pfam" id="PF12804"/>
    </source>
</evidence>
<keyword evidence="1" id="KW-0460">Magnesium</keyword>
<proteinExistence type="predicted"/>
<dbReference type="RefSeq" id="WP_279250856.1">
    <property type="nucleotide sequence ID" value="NZ_SHNO01000002.1"/>
</dbReference>
<dbReference type="PANTHER" id="PTHR43777">
    <property type="entry name" value="MOLYBDENUM COFACTOR CYTIDYLYLTRANSFERASE"/>
    <property type="match status" value="1"/>
</dbReference>
<dbReference type="Pfam" id="PF12804">
    <property type="entry name" value="NTP_transf_3"/>
    <property type="match status" value="1"/>
</dbReference>
<dbReference type="PANTHER" id="PTHR43777:SF1">
    <property type="entry name" value="MOLYBDENUM COFACTOR CYTIDYLYLTRANSFERASE"/>
    <property type="match status" value="1"/>
</dbReference>
<organism evidence="3 4">
    <name type="scientific">Candidatus Marimicrobium litorale</name>
    <dbReference type="NCBI Taxonomy" id="2518991"/>
    <lineage>
        <taxon>Bacteria</taxon>
        <taxon>Pseudomonadati</taxon>
        <taxon>Pseudomonadota</taxon>
        <taxon>Gammaproteobacteria</taxon>
        <taxon>Cellvibrionales</taxon>
        <taxon>Halieaceae</taxon>
        <taxon>Marimicrobium</taxon>
    </lineage>
</organism>
<dbReference type="SUPFAM" id="SSF53448">
    <property type="entry name" value="Nucleotide-diphospho-sugar transferases"/>
    <property type="match status" value="1"/>
</dbReference>
<evidence type="ECO:0000313" key="3">
    <source>
        <dbReference type="EMBL" id="MCX2979071.1"/>
    </source>
</evidence>
<dbReference type="CDD" id="cd04182">
    <property type="entry name" value="GT_2_like_f"/>
    <property type="match status" value="1"/>
</dbReference>
<name>A0ABT3T9U6_9GAMM</name>
<dbReference type="InterPro" id="IPR025877">
    <property type="entry name" value="MobA-like_NTP_Trfase"/>
</dbReference>
<dbReference type="Proteomes" id="UP001143304">
    <property type="component" value="Unassembled WGS sequence"/>
</dbReference>
<dbReference type="Gene3D" id="3.90.550.10">
    <property type="entry name" value="Spore Coat Polysaccharide Biosynthesis Protein SpsA, Chain A"/>
    <property type="match status" value="1"/>
</dbReference>
<evidence type="ECO:0000256" key="1">
    <source>
        <dbReference type="ARBA" id="ARBA00022842"/>
    </source>
</evidence>
<dbReference type="InterPro" id="IPR029044">
    <property type="entry name" value="Nucleotide-diphossugar_trans"/>
</dbReference>
<keyword evidence="4" id="KW-1185">Reference proteome</keyword>
<feature type="domain" description="MobA-like NTP transferase" evidence="2">
    <location>
        <begin position="23"/>
        <end position="184"/>
    </location>
</feature>
<accession>A0ABT3T9U6</accession>
<reference evidence="3" key="1">
    <citation type="submission" date="2019-02" db="EMBL/GenBank/DDBJ databases">
        <authorList>
            <person name="Li S.-H."/>
        </authorList>
    </citation>
    <scope>NUCLEOTIDE SEQUENCE</scope>
    <source>
        <strain evidence="3">IMCC11814</strain>
    </source>
</reference>
<comment type="caution">
    <text evidence="3">The sequence shown here is derived from an EMBL/GenBank/DDBJ whole genome shotgun (WGS) entry which is preliminary data.</text>
</comment>
<protein>
    <submittedName>
        <fullName evidence="3">Nucleotidyltransferase family protein</fullName>
    </submittedName>
</protein>
<gene>
    <name evidence="3" type="ORF">EYC82_17140</name>
</gene>
<dbReference type="EMBL" id="SHNO01000002">
    <property type="protein sequence ID" value="MCX2979071.1"/>
    <property type="molecule type" value="Genomic_DNA"/>
</dbReference>
<sequence length="218" mass="22880">MNALNSDQAHQNVSNDSPLCVAAIVLAAGCSRRMGVDNKLLLDHNGSPLVRCSVENAIASAVHTTFVVLGHDAGSVAEALEGLTFEPISNTHYSQGMSSSLVAGVNAARGFDAVAILLADMPLIASATIDVLLRAWATQDSPAIIVPTRGGRRGHPVIWPAVLFQELMQLNGDTGGKRLLQKYSDLVLEVSVSTDTIFMDIDTPADMEVVKVSSGSAS</sequence>